<accession>A0ABQ8U2B7</accession>
<proteinExistence type="predicted"/>
<dbReference type="PANTHER" id="PTHR46114">
    <property type="entry name" value="APPLE DOMAIN-CONTAINING PROTEIN"/>
    <property type="match status" value="1"/>
</dbReference>
<reference evidence="2 3" key="1">
    <citation type="journal article" date="2022" name="Allergy">
        <title>Genome assembly and annotation of Periplaneta americana reveal a comprehensive cockroach allergen profile.</title>
        <authorList>
            <person name="Wang L."/>
            <person name="Xiong Q."/>
            <person name="Saelim N."/>
            <person name="Wang L."/>
            <person name="Nong W."/>
            <person name="Wan A.T."/>
            <person name="Shi M."/>
            <person name="Liu X."/>
            <person name="Cao Q."/>
            <person name="Hui J.H.L."/>
            <person name="Sookrung N."/>
            <person name="Leung T.F."/>
            <person name="Tungtrongchitr A."/>
            <person name="Tsui S.K.W."/>
        </authorList>
    </citation>
    <scope>NUCLEOTIDE SEQUENCE [LARGE SCALE GENOMIC DNA]</scope>
    <source>
        <strain evidence="2">PWHHKU_190912</strain>
    </source>
</reference>
<protein>
    <submittedName>
        <fullName evidence="2">Uncharacterized protein</fullName>
    </submittedName>
</protein>
<evidence type="ECO:0000313" key="3">
    <source>
        <dbReference type="Proteomes" id="UP001148838"/>
    </source>
</evidence>
<evidence type="ECO:0000256" key="1">
    <source>
        <dbReference type="SAM" id="MobiDB-lite"/>
    </source>
</evidence>
<sequence>MALLAEEEMILRDMLLEPHKQLVAALNKDSDCFNFLLTKFRQKTEAKIAAAIFNGPQIRELMQNETFPQSMSEFEKSAWLVYRKVTGKFLGNKKSENYEEIVEEMSQSFKNLGCRIISVKVHFLNSHIDYFPVNLGAVSDEQDKSKPLVSVKKTSGIRVVRAESNCSRSVFQPGMVEASAALPAGEDEERADNGITCRVWARNERGNEPAAGRMRLRATRQGLARVRTGSAAGAAGSGVLAPLFDKCTDVLAASEPRNKHTTAYVYTAEISWGKNDTGDNASEMGPGSSTESYPAFTPIGLRENPGTCPDRDSNPGHLVSQPDALTVTPQIFIQESQQTSSVGKEFVTEWRDQSRMVVLGFYFFATTSTTRPSVQIQQTNIFKSLKECSEIYIISPKQDRSADKNSIKHTTMRVLLFQTIAPGILLPPQPVLTRWKTWLDAVNYYAEYYGKIMAVTDALDRTESSAVAAVKSLPSEQLLEDILFIGSNFKILSKSITLLESSKLQLSEAHNIVDKVSQTVIQNNNLLISEKVKCKLRNIIAKILPIHIIIL</sequence>
<dbReference type="PANTHER" id="PTHR46114:SF1">
    <property type="entry name" value="ZAD DOMAIN-CONTAINING PROTEIN"/>
    <property type="match status" value="1"/>
</dbReference>
<organism evidence="2 3">
    <name type="scientific">Periplaneta americana</name>
    <name type="common">American cockroach</name>
    <name type="synonym">Blatta americana</name>
    <dbReference type="NCBI Taxonomy" id="6978"/>
    <lineage>
        <taxon>Eukaryota</taxon>
        <taxon>Metazoa</taxon>
        <taxon>Ecdysozoa</taxon>
        <taxon>Arthropoda</taxon>
        <taxon>Hexapoda</taxon>
        <taxon>Insecta</taxon>
        <taxon>Pterygota</taxon>
        <taxon>Neoptera</taxon>
        <taxon>Polyneoptera</taxon>
        <taxon>Dictyoptera</taxon>
        <taxon>Blattodea</taxon>
        <taxon>Blattoidea</taxon>
        <taxon>Blattidae</taxon>
        <taxon>Blattinae</taxon>
        <taxon>Periplaneta</taxon>
    </lineage>
</organism>
<keyword evidence="3" id="KW-1185">Reference proteome</keyword>
<dbReference type="Proteomes" id="UP001148838">
    <property type="component" value="Unassembled WGS sequence"/>
</dbReference>
<evidence type="ECO:0000313" key="2">
    <source>
        <dbReference type="EMBL" id="KAJ4451470.1"/>
    </source>
</evidence>
<feature type="region of interest" description="Disordered" evidence="1">
    <location>
        <begin position="275"/>
        <end position="320"/>
    </location>
</feature>
<comment type="caution">
    <text evidence="2">The sequence shown here is derived from an EMBL/GenBank/DDBJ whole genome shotgun (WGS) entry which is preliminary data.</text>
</comment>
<gene>
    <name evidence="2" type="ORF">ANN_02932</name>
</gene>
<dbReference type="EMBL" id="JAJSOF020000001">
    <property type="protein sequence ID" value="KAJ4451470.1"/>
    <property type="molecule type" value="Genomic_DNA"/>
</dbReference>
<name>A0ABQ8U2B7_PERAM</name>